<dbReference type="SUPFAM" id="SSF89447">
    <property type="entry name" value="AbrB/MazE/MraZ-like"/>
    <property type="match status" value="1"/>
</dbReference>
<evidence type="ECO:0000313" key="3">
    <source>
        <dbReference type="Proteomes" id="UP000198310"/>
    </source>
</evidence>
<dbReference type="RefSeq" id="WP_089334147.1">
    <property type="nucleotide sequence ID" value="NZ_FZNS01000014.1"/>
</dbReference>
<dbReference type="SMART" id="SM00966">
    <property type="entry name" value="SpoVT_AbrB"/>
    <property type="match status" value="1"/>
</dbReference>
<protein>
    <submittedName>
        <fullName evidence="2">Antitoxin MazE</fullName>
    </submittedName>
</protein>
<proteinExistence type="predicted"/>
<evidence type="ECO:0000259" key="1">
    <source>
        <dbReference type="SMART" id="SM00966"/>
    </source>
</evidence>
<keyword evidence="3" id="KW-1185">Reference proteome</keyword>
<sequence>MNTRLIRVGNSQGIVLPKKLLQQYHLSGEVDLQPTPEGLLIKPVVKPCRQGWDERFQQAIAQGQAPEGELLEGFSDETFEETEWQW</sequence>
<dbReference type="InterPro" id="IPR007159">
    <property type="entry name" value="SpoVT-AbrB_dom"/>
</dbReference>
<feature type="domain" description="SpoVT-AbrB" evidence="1">
    <location>
        <begin position="6"/>
        <end position="49"/>
    </location>
</feature>
<dbReference type="Gene3D" id="2.10.260.10">
    <property type="match status" value="1"/>
</dbReference>
<dbReference type="GO" id="GO:0003677">
    <property type="term" value="F:DNA binding"/>
    <property type="evidence" value="ECO:0007669"/>
    <property type="project" value="InterPro"/>
</dbReference>
<reference evidence="3" key="1">
    <citation type="submission" date="2017-06" db="EMBL/GenBank/DDBJ databases">
        <authorList>
            <person name="Varghese N."/>
            <person name="Submissions S."/>
        </authorList>
    </citation>
    <scope>NUCLEOTIDE SEQUENCE [LARGE SCALE GENOMIC DNA]</scope>
    <source>
        <strain evidence="3">DSM 28041</strain>
    </source>
</reference>
<organism evidence="2 3">
    <name type="scientific">Hymenobacter mucosus</name>
    <dbReference type="NCBI Taxonomy" id="1411120"/>
    <lineage>
        <taxon>Bacteria</taxon>
        <taxon>Pseudomonadati</taxon>
        <taxon>Bacteroidota</taxon>
        <taxon>Cytophagia</taxon>
        <taxon>Cytophagales</taxon>
        <taxon>Hymenobacteraceae</taxon>
        <taxon>Hymenobacter</taxon>
    </lineage>
</organism>
<dbReference type="InterPro" id="IPR037914">
    <property type="entry name" value="SpoVT-AbrB_sf"/>
</dbReference>
<evidence type="ECO:0000313" key="2">
    <source>
        <dbReference type="EMBL" id="SNR97952.1"/>
    </source>
</evidence>
<gene>
    <name evidence="2" type="ORF">SAMN06269173_11459</name>
</gene>
<dbReference type="Proteomes" id="UP000198310">
    <property type="component" value="Unassembled WGS sequence"/>
</dbReference>
<dbReference type="EMBL" id="FZNS01000014">
    <property type="protein sequence ID" value="SNR97952.1"/>
    <property type="molecule type" value="Genomic_DNA"/>
</dbReference>
<dbReference type="AlphaFoldDB" id="A0A239ARL5"/>
<name>A0A239ARL5_9BACT</name>
<accession>A0A239ARL5</accession>